<dbReference type="InterPro" id="IPR036187">
    <property type="entry name" value="DNA_mismatch_repair_MutS_sf"/>
</dbReference>
<dbReference type="OrthoDB" id="10252754at2759"/>
<feature type="region of interest" description="Disordered" evidence="6">
    <location>
        <begin position="809"/>
        <end position="838"/>
    </location>
</feature>
<dbReference type="GO" id="GO:0005524">
    <property type="term" value="F:ATP binding"/>
    <property type="evidence" value="ECO:0007669"/>
    <property type="project" value="UniProtKB-KW"/>
</dbReference>
<evidence type="ECO:0000259" key="8">
    <source>
        <dbReference type="SMART" id="SM00534"/>
    </source>
</evidence>
<dbReference type="SUPFAM" id="SSF52540">
    <property type="entry name" value="P-loop containing nucleoside triphosphate hydrolases"/>
    <property type="match status" value="1"/>
</dbReference>
<dbReference type="Proteomes" id="UP000440578">
    <property type="component" value="Unassembled WGS sequence"/>
</dbReference>
<dbReference type="Gene3D" id="3.30.420.110">
    <property type="entry name" value="MutS, connector domain"/>
    <property type="match status" value="1"/>
</dbReference>
<feature type="compositionally biased region" description="Polar residues" evidence="6">
    <location>
        <begin position="80"/>
        <end position="91"/>
    </location>
</feature>
<evidence type="ECO:0000256" key="3">
    <source>
        <dbReference type="ARBA" id="ARBA00022840"/>
    </source>
</evidence>
<keyword evidence="3" id="KW-0067">ATP-binding</keyword>
<organism evidence="9 10">
    <name type="scientific">Amphibalanus amphitrite</name>
    <name type="common">Striped barnacle</name>
    <name type="synonym">Balanus amphitrite</name>
    <dbReference type="NCBI Taxonomy" id="1232801"/>
    <lineage>
        <taxon>Eukaryota</taxon>
        <taxon>Metazoa</taxon>
        <taxon>Ecdysozoa</taxon>
        <taxon>Arthropoda</taxon>
        <taxon>Crustacea</taxon>
        <taxon>Multicrustacea</taxon>
        <taxon>Cirripedia</taxon>
        <taxon>Thoracica</taxon>
        <taxon>Thoracicalcarea</taxon>
        <taxon>Balanomorpha</taxon>
        <taxon>Balanoidea</taxon>
        <taxon>Balanidae</taxon>
        <taxon>Amphibalaninae</taxon>
        <taxon>Amphibalanus</taxon>
    </lineage>
</organism>
<keyword evidence="4" id="KW-0238">DNA-binding</keyword>
<dbReference type="Gene3D" id="3.40.50.300">
    <property type="entry name" value="P-loop containing nucleotide triphosphate hydrolases"/>
    <property type="match status" value="1"/>
</dbReference>
<dbReference type="GO" id="GO:0140664">
    <property type="term" value="F:ATP-dependent DNA damage sensor activity"/>
    <property type="evidence" value="ECO:0007669"/>
    <property type="project" value="InterPro"/>
</dbReference>
<dbReference type="PANTHER" id="PTHR11361">
    <property type="entry name" value="DNA MISMATCH REPAIR PROTEIN MUTS FAMILY MEMBER"/>
    <property type="match status" value="1"/>
</dbReference>
<proteinExistence type="inferred from homology"/>
<dbReference type="SMART" id="SM00533">
    <property type="entry name" value="MUTSd"/>
    <property type="match status" value="1"/>
</dbReference>
<gene>
    <name evidence="9" type="primary">MSH4_3</name>
    <name evidence="9" type="ORF">FJT64_005723</name>
</gene>
<keyword evidence="5" id="KW-0227">DNA damage</keyword>
<dbReference type="Pfam" id="PF05192">
    <property type="entry name" value="MutS_III"/>
    <property type="match status" value="1"/>
</dbReference>
<comment type="caution">
    <text evidence="9">The sequence shown here is derived from an EMBL/GenBank/DDBJ whole genome shotgun (WGS) entry which is preliminary data.</text>
</comment>
<dbReference type="InterPro" id="IPR007860">
    <property type="entry name" value="DNA_mmatch_repair_MutS_con_dom"/>
</dbReference>
<name>A0A6A4VKD6_AMPAM</name>
<dbReference type="PANTHER" id="PTHR11361:SF34">
    <property type="entry name" value="DNA MISMATCH REPAIR PROTEIN MSH1, MITOCHONDRIAL"/>
    <property type="match status" value="1"/>
</dbReference>
<feature type="compositionally biased region" description="Basic and acidic residues" evidence="6">
    <location>
        <begin position="811"/>
        <end position="838"/>
    </location>
</feature>
<feature type="compositionally biased region" description="Low complexity" evidence="6">
    <location>
        <begin position="36"/>
        <end position="64"/>
    </location>
</feature>
<dbReference type="EMBL" id="VIIS01001529">
    <property type="protein sequence ID" value="KAF0296847.1"/>
    <property type="molecule type" value="Genomic_DNA"/>
</dbReference>
<dbReference type="InterPro" id="IPR036678">
    <property type="entry name" value="MutS_con_dom_sf"/>
</dbReference>
<dbReference type="Pfam" id="PF00488">
    <property type="entry name" value="MutS_V"/>
    <property type="match status" value="1"/>
</dbReference>
<comment type="similarity">
    <text evidence="1">Belongs to the DNA mismatch repair MutS family.</text>
</comment>
<reference evidence="9 10" key="1">
    <citation type="submission" date="2019-07" db="EMBL/GenBank/DDBJ databases">
        <title>Draft genome assembly of a fouling barnacle, Amphibalanus amphitrite (Darwin, 1854): The first reference genome for Thecostraca.</title>
        <authorList>
            <person name="Kim W."/>
        </authorList>
    </citation>
    <scope>NUCLEOTIDE SEQUENCE [LARGE SCALE GENOMIC DNA]</scope>
    <source>
        <strain evidence="9">SNU_AA5</strain>
        <tissue evidence="9">Soma without cirri and trophi</tissue>
    </source>
</reference>
<evidence type="ECO:0000256" key="6">
    <source>
        <dbReference type="SAM" id="MobiDB-lite"/>
    </source>
</evidence>
<keyword evidence="10" id="KW-1185">Reference proteome</keyword>
<evidence type="ECO:0000256" key="4">
    <source>
        <dbReference type="ARBA" id="ARBA00023125"/>
    </source>
</evidence>
<sequence length="838" mass="91865">MLVGAGQSGGPRSRTVPRSGGSGPGGAQRTPRLDQLGLSSISAGSGSLGRTAHRSSSGSSTPWSRRSHTPGSERRRAHTTPGSVTPRPVQSSTVLALAAGRGQATGAVGLAALDPDCPLLVLSQLSDSYTYSRVIAKIQVINPCQILLPNTLCDPSQPLYRLLCEQFGDVTLTSLPRHHFQSEAGQERMAGLCLPSLASVTSALRNMYYCATAAAALLVYMESVKSVVFRQHTLKVEFQTAEATVMINSETCRRLELVQPQPGGRPEQTVFAVIKRTQTPGGSRRLRAELLQPSVSLSSIRTRQECVQELVDSPDLLYLLRAVIGRFQDIEKIHSFCIQQHDWDTERNVEHRLNHIISLKASLECVEALKEALAPAQHPFLVSMRECLQEPVVESLLLRLRAVVHDDVQPCRGGIEQRVQRCYAIKSGINGMLDVARRLYSEAYDEFVCYVQQLGEQHRLALKPGYNTSRGFHAILALGRRGSRPPALPEEFIQVQHNQSTLTCTTEVMVQMSQRADASVLEIGQLSNIVVCELLNELQSDLCFLYQLAEDLEPECRLAIITGGNMSGKSTLLKLVAVTQILAQLGSFVPADSATLPIVDQIFCRSGCEDRTEKQASSFMAEMWEVSGVLQQATARSLVLLDEPGRSTAAEEGAALTWAVCEHLLRRRCRTLAATHHQQCSGIADMYQNMAANFHLGACDGDPVDTGDQRAAAGAAHRVFAGRLRRTGYGLELAATTSLPPALLEHAKQLLETVLRPPRPLRVSDRRQQERQVCALAAKLAQLADGASRPADELRQELRQLRQQFVASQLEEAREEREDGMEERGEEVGEQREGEMVC</sequence>
<dbReference type="InterPro" id="IPR027417">
    <property type="entry name" value="P-loop_NTPase"/>
</dbReference>
<dbReference type="GO" id="GO:0005634">
    <property type="term" value="C:nucleus"/>
    <property type="evidence" value="ECO:0007669"/>
    <property type="project" value="TreeGrafter"/>
</dbReference>
<dbReference type="Pfam" id="PF05188">
    <property type="entry name" value="MutS_II"/>
    <property type="match status" value="1"/>
</dbReference>
<dbReference type="GO" id="GO:0030983">
    <property type="term" value="F:mismatched DNA binding"/>
    <property type="evidence" value="ECO:0007669"/>
    <property type="project" value="InterPro"/>
</dbReference>
<accession>A0A6A4VKD6</accession>
<keyword evidence="5" id="KW-0234">DNA repair</keyword>
<feature type="domain" description="DNA mismatch repair protein MutS core" evidence="7">
    <location>
        <begin position="265"/>
        <end position="580"/>
    </location>
</feature>
<protein>
    <submittedName>
        <fullName evidence="9">MutS 4</fullName>
    </submittedName>
</protein>
<evidence type="ECO:0000313" key="9">
    <source>
        <dbReference type="EMBL" id="KAF0296847.1"/>
    </source>
</evidence>
<dbReference type="InterPro" id="IPR000432">
    <property type="entry name" value="DNA_mismatch_repair_MutS_C"/>
</dbReference>
<feature type="region of interest" description="Disordered" evidence="6">
    <location>
        <begin position="1"/>
        <end position="91"/>
    </location>
</feature>
<dbReference type="AlphaFoldDB" id="A0A6A4VKD6"/>
<evidence type="ECO:0000313" key="10">
    <source>
        <dbReference type="Proteomes" id="UP000440578"/>
    </source>
</evidence>
<evidence type="ECO:0000259" key="7">
    <source>
        <dbReference type="SMART" id="SM00533"/>
    </source>
</evidence>
<dbReference type="Gene3D" id="1.10.1420.10">
    <property type="match status" value="1"/>
</dbReference>
<evidence type="ECO:0000256" key="5">
    <source>
        <dbReference type="ARBA" id="ARBA00023204"/>
    </source>
</evidence>
<evidence type="ECO:0000256" key="2">
    <source>
        <dbReference type="ARBA" id="ARBA00022741"/>
    </source>
</evidence>
<dbReference type="GO" id="GO:0006298">
    <property type="term" value="P:mismatch repair"/>
    <property type="evidence" value="ECO:0007669"/>
    <property type="project" value="InterPro"/>
</dbReference>
<dbReference type="SUPFAM" id="SSF48334">
    <property type="entry name" value="DNA repair protein MutS, domain III"/>
    <property type="match status" value="1"/>
</dbReference>
<keyword evidence="2" id="KW-0547">Nucleotide-binding</keyword>
<dbReference type="SMART" id="SM00534">
    <property type="entry name" value="MUTSac"/>
    <property type="match status" value="1"/>
</dbReference>
<dbReference type="GO" id="GO:0007131">
    <property type="term" value="P:reciprocal meiotic recombination"/>
    <property type="evidence" value="ECO:0007669"/>
    <property type="project" value="TreeGrafter"/>
</dbReference>
<dbReference type="InterPro" id="IPR045076">
    <property type="entry name" value="MutS"/>
</dbReference>
<feature type="domain" description="DNA mismatch repair proteins mutS family" evidence="8">
    <location>
        <begin position="556"/>
        <end position="752"/>
    </location>
</feature>
<dbReference type="InterPro" id="IPR007696">
    <property type="entry name" value="DNA_mismatch_repair_MutS_core"/>
</dbReference>
<evidence type="ECO:0000256" key="1">
    <source>
        <dbReference type="ARBA" id="ARBA00006271"/>
    </source>
</evidence>